<reference evidence="2 3" key="1">
    <citation type="submission" date="2019-08" db="EMBL/GenBank/DDBJ databases">
        <authorList>
            <person name="Seo M.-J."/>
        </authorList>
    </citation>
    <scope>NUCLEOTIDE SEQUENCE [LARGE SCALE GENOMIC DNA]</scope>
    <source>
        <strain evidence="2 3">KIGAM108</strain>
    </source>
</reference>
<dbReference type="RefSeq" id="WP_149071564.1">
    <property type="nucleotide sequence ID" value="NZ_VTHL01000014.1"/>
</dbReference>
<sequence>MRCSFRLPLCFVPAAATTRRLRLAAGLTLAGLLSLPAQAQTAPAAPDTAFQRLLVKNQFPLTPTATQLSGSGWEKLRQDIEKSTLVLVGEGHGMAQVPLFTQAVAQVLKPKVYVAEIDKYQARDLHRLAAQPGLPTAFTRQHPMELSFYSWVEEFELARTLRAQNAAFVGVEQVGGATPGRLFGLMAEQVRSKKANAYLLRIAAKFQAQDRADMLLGSYEHTTVNTIRPATLDSLRAFTRTESQEVRQMLQDFEASSAIFKTNAAGQPGAHRARINLMKRNLLQELQPYTATGQPLPPMLFKFGAYHAGRGRSIWGDMYDVGNLAMNLADVHDQKSLHIFVIGKQGIQNGGSNPDDFSKNVAPYSYAEEDMIKPFAAATPAAGPWQVFDVRPLRRAILRQGLKIANPELEATILGYDYVVIIPETTASHNF</sequence>
<evidence type="ECO:0008006" key="4">
    <source>
        <dbReference type="Google" id="ProtNLM"/>
    </source>
</evidence>
<protein>
    <recommendedName>
        <fullName evidence="4">Erythromycin esterase family protein</fullName>
    </recommendedName>
</protein>
<keyword evidence="1" id="KW-0732">Signal</keyword>
<keyword evidence="3" id="KW-1185">Reference proteome</keyword>
<organism evidence="2 3">
    <name type="scientific">Hymenobacter lutimineralis</name>
    <dbReference type="NCBI Taxonomy" id="2606448"/>
    <lineage>
        <taxon>Bacteria</taxon>
        <taxon>Pseudomonadati</taxon>
        <taxon>Bacteroidota</taxon>
        <taxon>Cytophagia</taxon>
        <taxon>Cytophagales</taxon>
        <taxon>Hymenobacteraceae</taxon>
        <taxon>Hymenobacter</taxon>
    </lineage>
</organism>
<comment type="caution">
    <text evidence="2">The sequence shown here is derived from an EMBL/GenBank/DDBJ whole genome shotgun (WGS) entry which is preliminary data.</text>
</comment>
<evidence type="ECO:0000313" key="2">
    <source>
        <dbReference type="EMBL" id="TYZ08070.1"/>
    </source>
</evidence>
<feature type="signal peptide" evidence="1">
    <location>
        <begin position="1"/>
        <end position="39"/>
    </location>
</feature>
<proteinExistence type="predicted"/>
<feature type="chain" id="PRO_5022722337" description="Erythromycin esterase family protein" evidence="1">
    <location>
        <begin position="40"/>
        <end position="431"/>
    </location>
</feature>
<evidence type="ECO:0000256" key="1">
    <source>
        <dbReference type="SAM" id="SignalP"/>
    </source>
</evidence>
<gene>
    <name evidence="2" type="ORF">FY528_13560</name>
</gene>
<dbReference type="Proteomes" id="UP000322791">
    <property type="component" value="Unassembled WGS sequence"/>
</dbReference>
<dbReference type="AlphaFoldDB" id="A0A5D6UY60"/>
<evidence type="ECO:0000313" key="3">
    <source>
        <dbReference type="Proteomes" id="UP000322791"/>
    </source>
</evidence>
<dbReference type="EMBL" id="VTHL01000014">
    <property type="protein sequence ID" value="TYZ08070.1"/>
    <property type="molecule type" value="Genomic_DNA"/>
</dbReference>
<name>A0A5D6UY60_9BACT</name>
<accession>A0A5D6UY60</accession>